<reference evidence="1" key="1">
    <citation type="journal article" date="2021" name="Proc. Natl. Acad. Sci. U.S.A.">
        <title>A Catalog of Tens of Thousands of Viruses from Human Metagenomes Reveals Hidden Associations with Chronic Diseases.</title>
        <authorList>
            <person name="Tisza M.J."/>
            <person name="Buck C.B."/>
        </authorList>
    </citation>
    <scope>NUCLEOTIDE SEQUENCE</scope>
    <source>
        <strain evidence="1">CtrCN24</strain>
    </source>
</reference>
<accession>A0A8S5SKA2</accession>
<evidence type="ECO:0000313" key="1">
    <source>
        <dbReference type="EMBL" id="DAF51469.1"/>
    </source>
</evidence>
<name>A0A8S5SKA2_9CAUD</name>
<dbReference type="EMBL" id="BK032616">
    <property type="protein sequence ID" value="DAF51469.1"/>
    <property type="molecule type" value="Genomic_DNA"/>
</dbReference>
<organism evidence="1">
    <name type="scientific">Siphoviridae sp. ctrCN24</name>
    <dbReference type="NCBI Taxonomy" id="2827953"/>
    <lineage>
        <taxon>Viruses</taxon>
        <taxon>Duplodnaviria</taxon>
        <taxon>Heunggongvirae</taxon>
        <taxon>Uroviricota</taxon>
        <taxon>Caudoviricetes</taxon>
    </lineage>
</organism>
<dbReference type="Pfam" id="PF14354">
    <property type="entry name" value="Lar_restr_allev"/>
    <property type="match status" value="1"/>
</dbReference>
<protein>
    <submittedName>
        <fullName evidence="1">Restriction alleviation protein</fullName>
    </submittedName>
</protein>
<proteinExistence type="predicted"/>
<sequence length="93" mass="10596">MHDMKPCPFCGNPKVKLAKKTHNYTSSYDGRCIKYVKYSVRCGTCYARGGLACGFVSNYDNCENDVSTLYHAKIATDKELQAKAIELWNKRFE</sequence>